<organism evidence="2 3">
    <name type="scientific">Methylobacterium tardum</name>
    <dbReference type="NCBI Taxonomy" id="374432"/>
    <lineage>
        <taxon>Bacteria</taxon>
        <taxon>Pseudomonadati</taxon>
        <taxon>Pseudomonadota</taxon>
        <taxon>Alphaproteobacteria</taxon>
        <taxon>Hyphomicrobiales</taxon>
        <taxon>Methylobacteriaceae</taxon>
        <taxon>Methylobacterium</taxon>
    </lineage>
</organism>
<dbReference type="AlphaFoldDB" id="A0AA37WQN5"/>
<proteinExistence type="predicted"/>
<reference evidence="3" key="1">
    <citation type="journal article" date="2019" name="Int. J. Syst. Evol. Microbiol.">
        <title>The Global Catalogue of Microorganisms (GCM) 10K type strain sequencing project: providing services to taxonomists for standard genome sequencing and annotation.</title>
        <authorList>
            <consortium name="The Broad Institute Genomics Platform"/>
            <consortium name="The Broad Institute Genome Sequencing Center for Infectious Disease"/>
            <person name="Wu L."/>
            <person name="Ma J."/>
        </authorList>
    </citation>
    <scope>NUCLEOTIDE SEQUENCE [LARGE SCALE GENOMIC DNA]</scope>
    <source>
        <strain evidence="3">NBRC 103632</strain>
    </source>
</reference>
<dbReference type="Pfam" id="PF01548">
    <property type="entry name" value="DEDD_Tnp_IS110"/>
    <property type="match status" value="1"/>
</dbReference>
<dbReference type="EMBL" id="BSPL01000001">
    <property type="protein sequence ID" value="GLS68007.1"/>
    <property type="molecule type" value="Genomic_DNA"/>
</dbReference>
<evidence type="ECO:0000259" key="1">
    <source>
        <dbReference type="Pfam" id="PF01548"/>
    </source>
</evidence>
<dbReference type="InterPro" id="IPR047650">
    <property type="entry name" value="Transpos_IS110"/>
</dbReference>
<dbReference type="InterPro" id="IPR002525">
    <property type="entry name" value="Transp_IS110-like_N"/>
</dbReference>
<evidence type="ECO:0000313" key="2">
    <source>
        <dbReference type="EMBL" id="GLS68007.1"/>
    </source>
</evidence>
<name>A0AA37WQN5_9HYPH</name>
<evidence type="ECO:0000313" key="3">
    <source>
        <dbReference type="Proteomes" id="UP001157440"/>
    </source>
</evidence>
<keyword evidence="3" id="KW-1185">Reference proteome</keyword>
<dbReference type="Proteomes" id="UP001157440">
    <property type="component" value="Unassembled WGS sequence"/>
</dbReference>
<protein>
    <recommendedName>
        <fullName evidence="1">Transposase IS110-like N-terminal domain-containing protein</fullName>
    </recommendedName>
</protein>
<dbReference type="GO" id="GO:0004803">
    <property type="term" value="F:transposase activity"/>
    <property type="evidence" value="ECO:0007669"/>
    <property type="project" value="InterPro"/>
</dbReference>
<sequence length="207" mass="22746">MEQATTFIGLDVHKETIAVALAEVGQRGRVREYGKIAHRPAAVTALAAKLAPTGRALQSCYEAGPCGYGIQRQLTLAGNGCVVAAPSSIPRKPGGRIKTDRRDAVNLAKLRRAGELTPVWVPDPQHEAMRDLVRARQAAVRALRQARQPLSGFLLRQGRPYHRPARTLMHRRWLAGLRFEHAAHHIVLEDGIAAVKAAMSRRDRLEA</sequence>
<feature type="domain" description="Transposase IS110-like N-terminal" evidence="1">
    <location>
        <begin position="8"/>
        <end position="154"/>
    </location>
</feature>
<accession>A0AA37WQN5</accession>
<dbReference type="GO" id="GO:0006313">
    <property type="term" value="P:DNA transposition"/>
    <property type="evidence" value="ECO:0007669"/>
    <property type="project" value="InterPro"/>
</dbReference>
<gene>
    <name evidence="2" type="ORF">GCM10007890_00180</name>
</gene>
<comment type="caution">
    <text evidence="2">The sequence shown here is derived from an EMBL/GenBank/DDBJ whole genome shotgun (WGS) entry which is preliminary data.</text>
</comment>
<dbReference type="GO" id="GO:0003677">
    <property type="term" value="F:DNA binding"/>
    <property type="evidence" value="ECO:0007669"/>
    <property type="project" value="InterPro"/>
</dbReference>
<dbReference type="PANTHER" id="PTHR33055">
    <property type="entry name" value="TRANSPOSASE FOR INSERTION SEQUENCE ELEMENT IS1111A"/>
    <property type="match status" value="1"/>
</dbReference>